<dbReference type="Pfam" id="PF00078">
    <property type="entry name" value="RVT_1"/>
    <property type="match status" value="1"/>
</dbReference>
<accession>A0A034V1T7</accession>
<dbReference type="CDD" id="cd01647">
    <property type="entry name" value="RT_LTR"/>
    <property type="match status" value="1"/>
</dbReference>
<dbReference type="EMBL" id="GAKP01023231">
    <property type="protein sequence ID" value="JAC35725.1"/>
    <property type="molecule type" value="Transcribed_RNA"/>
</dbReference>
<protein>
    <submittedName>
        <fullName evidence="2">Retrovirus-related Pol polyprotein from transposon gypsy</fullName>
    </submittedName>
</protein>
<dbReference type="SUPFAM" id="SSF56672">
    <property type="entry name" value="DNA/RNA polymerases"/>
    <property type="match status" value="1"/>
</dbReference>
<gene>
    <name evidence="2" type="primary">POLY</name>
</gene>
<sequence>EDETPVYLRLYPYPLSVADFVDKEIKDLLANGVIRPSRSPFNNPIWVVKKKGVDENGQAKQRLVIDFRKLNEKTIGDKYPIPDITGILSNLGGSKYFTTLDLKSGFHQIKLLERDRE</sequence>
<dbReference type="InterPro" id="IPR000477">
    <property type="entry name" value="RT_dom"/>
</dbReference>
<dbReference type="InterPro" id="IPR053134">
    <property type="entry name" value="RNA-dir_DNA_polymerase"/>
</dbReference>
<dbReference type="OrthoDB" id="8007176at2759"/>
<dbReference type="AlphaFoldDB" id="A0A034V1T7"/>
<feature type="domain" description="Reverse transcriptase" evidence="1">
    <location>
        <begin position="49"/>
        <end position="116"/>
    </location>
</feature>
<feature type="non-terminal residue" evidence="2">
    <location>
        <position position="117"/>
    </location>
</feature>
<proteinExistence type="predicted"/>
<dbReference type="GO" id="GO:0071897">
    <property type="term" value="P:DNA biosynthetic process"/>
    <property type="evidence" value="ECO:0007669"/>
    <property type="project" value="UniProtKB-ARBA"/>
</dbReference>
<evidence type="ECO:0000313" key="2">
    <source>
        <dbReference type="EMBL" id="JAC35725.1"/>
    </source>
</evidence>
<feature type="non-terminal residue" evidence="2">
    <location>
        <position position="1"/>
    </location>
</feature>
<organism evidence="2">
    <name type="scientific">Bactrocera dorsalis</name>
    <name type="common">Oriental fruit fly</name>
    <name type="synonym">Dacus dorsalis</name>
    <dbReference type="NCBI Taxonomy" id="27457"/>
    <lineage>
        <taxon>Eukaryota</taxon>
        <taxon>Metazoa</taxon>
        <taxon>Ecdysozoa</taxon>
        <taxon>Arthropoda</taxon>
        <taxon>Hexapoda</taxon>
        <taxon>Insecta</taxon>
        <taxon>Pterygota</taxon>
        <taxon>Neoptera</taxon>
        <taxon>Endopterygota</taxon>
        <taxon>Diptera</taxon>
        <taxon>Brachycera</taxon>
        <taxon>Muscomorpha</taxon>
        <taxon>Tephritoidea</taxon>
        <taxon>Tephritidae</taxon>
        <taxon>Bactrocera</taxon>
        <taxon>Bactrocera</taxon>
    </lineage>
</organism>
<name>A0A034V1T7_BACDO</name>
<dbReference type="InterPro" id="IPR043502">
    <property type="entry name" value="DNA/RNA_pol_sf"/>
</dbReference>
<dbReference type="PANTHER" id="PTHR24559">
    <property type="entry name" value="TRANSPOSON TY3-I GAG-POL POLYPROTEIN"/>
    <property type="match status" value="1"/>
</dbReference>
<dbReference type="PANTHER" id="PTHR24559:SF444">
    <property type="entry name" value="REVERSE TRANSCRIPTASE DOMAIN-CONTAINING PROTEIN"/>
    <property type="match status" value="1"/>
</dbReference>
<reference evidence="2" key="1">
    <citation type="journal article" date="2014" name="BMC Genomics">
        <title>Characterizing the developmental transcriptome of the oriental fruit fly, Bactrocera dorsalis (Diptera: Tephritidae) through comparative genomic analysis with Drosophila melanogaster utilizing modENCODE datasets.</title>
        <authorList>
            <person name="Geib S.M."/>
            <person name="Calla B."/>
            <person name="Hall B."/>
            <person name="Hou S."/>
            <person name="Manoukis N.C."/>
        </authorList>
    </citation>
    <scope>NUCLEOTIDE SEQUENCE</scope>
    <source>
        <strain evidence="2">Punador</strain>
    </source>
</reference>
<dbReference type="Gene3D" id="3.10.10.10">
    <property type="entry name" value="HIV Type 1 Reverse Transcriptase, subunit A, domain 1"/>
    <property type="match status" value="1"/>
</dbReference>
<evidence type="ECO:0000259" key="1">
    <source>
        <dbReference type="Pfam" id="PF00078"/>
    </source>
</evidence>